<name>A0A1H9GKG1_9GAMM</name>
<keyword evidence="2" id="KW-1185">Reference proteome</keyword>
<organism evidence="1 2">
    <name type="scientific">Ectothiorhodospira magna</name>
    <dbReference type="NCBI Taxonomy" id="867345"/>
    <lineage>
        <taxon>Bacteria</taxon>
        <taxon>Pseudomonadati</taxon>
        <taxon>Pseudomonadota</taxon>
        <taxon>Gammaproteobacteria</taxon>
        <taxon>Chromatiales</taxon>
        <taxon>Ectothiorhodospiraceae</taxon>
        <taxon>Ectothiorhodospira</taxon>
    </lineage>
</organism>
<evidence type="ECO:0000313" key="2">
    <source>
        <dbReference type="Proteomes" id="UP000199496"/>
    </source>
</evidence>
<dbReference type="AlphaFoldDB" id="A0A1H9GKG1"/>
<protein>
    <submittedName>
        <fullName evidence="1">Uncharacterized protein</fullName>
    </submittedName>
</protein>
<dbReference type="EMBL" id="FOFO01000039">
    <property type="protein sequence ID" value="SEQ50602.1"/>
    <property type="molecule type" value="Genomic_DNA"/>
</dbReference>
<proteinExistence type="predicted"/>
<dbReference type="STRING" id="867345.SAMN05421693_1397"/>
<gene>
    <name evidence="1" type="ORF">SAMN05421693_1397</name>
</gene>
<dbReference type="Proteomes" id="UP000199496">
    <property type="component" value="Unassembled WGS sequence"/>
</dbReference>
<accession>A0A1H9GKG1</accession>
<evidence type="ECO:0000313" key="1">
    <source>
        <dbReference type="EMBL" id="SEQ50602.1"/>
    </source>
</evidence>
<reference evidence="1 2" key="1">
    <citation type="submission" date="2016-10" db="EMBL/GenBank/DDBJ databases">
        <authorList>
            <person name="de Groot N.N."/>
        </authorList>
    </citation>
    <scope>NUCLEOTIDE SEQUENCE [LARGE SCALE GENOMIC DNA]</scope>
    <source>
        <strain evidence="1 2">B7-7</strain>
    </source>
</reference>
<sequence>MLLAEIIQQLNDVFADKVSDEDKLRFANSIELVKP</sequence>